<evidence type="ECO:0000256" key="3">
    <source>
        <dbReference type="ARBA" id="ARBA00023082"/>
    </source>
</evidence>
<evidence type="ECO:0000256" key="5">
    <source>
        <dbReference type="ARBA" id="ARBA00023163"/>
    </source>
</evidence>
<dbReference type="InterPro" id="IPR014284">
    <property type="entry name" value="RNA_pol_sigma-70_dom"/>
</dbReference>
<dbReference type="InterPro" id="IPR036388">
    <property type="entry name" value="WH-like_DNA-bd_sf"/>
</dbReference>
<dbReference type="InterPro" id="IPR007630">
    <property type="entry name" value="RNA_pol_sigma70_r4"/>
</dbReference>
<dbReference type="InterPro" id="IPR007627">
    <property type="entry name" value="RNA_pol_sigma70_r2"/>
</dbReference>
<dbReference type="CDD" id="cd06171">
    <property type="entry name" value="Sigma70_r4"/>
    <property type="match status" value="1"/>
</dbReference>
<protein>
    <recommendedName>
        <fullName evidence="10">RNA polymerase sigma factor</fullName>
    </recommendedName>
</protein>
<dbReference type="SUPFAM" id="SSF88659">
    <property type="entry name" value="Sigma3 and sigma4 domains of RNA polymerase sigma factors"/>
    <property type="match status" value="1"/>
</dbReference>
<evidence type="ECO:0000259" key="7">
    <source>
        <dbReference type="Pfam" id="PF04545"/>
    </source>
</evidence>
<gene>
    <name evidence="8" type="ORF">A2995_01020</name>
</gene>
<dbReference type="NCBIfam" id="TIGR02937">
    <property type="entry name" value="sigma70-ECF"/>
    <property type="match status" value="1"/>
</dbReference>
<evidence type="ECO:0000259" key="6">
    <source>
        <dbReference type="Pfam" id="PF04542"/>
    </source>
</evidence>
<dbReference type="Pfam" id="PF04545">
    <property type="entry name" value="Sigma70_r4"/>
    <property type="match status" value="1"/>
</dbReference>
<organism evidence="8 9">
    <name type="scientific">Candidatus Nomurabacteria bacterium RIFCSPLOWO2_01_FULL_33_24</name>
    <dbReference type="NCBI Taxonomy" id="1801765"/>
    <lineage>
        <taxon>Bacteria</taxon>
        <taxon>Candidatus Nomuraibacteriota</taxon>
    </lineage>
</organism>
<dbReference type="Proteomes" id="UP000185809">
    <property type="component" value="Unassembled WGS sequence"/>
</dbReference>
<reference evidence="8 9" key="1">
    <citation type="journal article" date="2016" name="Nat. Commun.">
        <title>Thousands of microbial genomes shed light on interconnected biogeochemical processes in an aquifer system.</title>
        <authorList>
            <person name="Anantharaman K."/>
            <person name="Brown C.T."/>
            <person name="Hug L.A."/>
            <person name="Sharon I."/>
            <person name="Castelle C.J."/>
            <person name="Probst A.J."/>
            <person name="Thomas B.C."/>
            <person name="Singh A."/>
            <person name="Wilkins M.J."/>
            <person name="Karaoz U."/>
            <person name="Brodie E.L."/>
            <person name="Williams K.H."/>
            <person name="Hubbard S.S."/>
            <person name="Banfield J.F."/>
        </authorList>
    </citation>
    <scope>NUCLEOTIDE SEQUENCE [LARGE SCALE GENOMIC DNA]</scope>
</reference>
<dbReference type="SUPFAM" id="SSF88946">
    <property type="entry name" value="Sigma2 domain of RNA polymerase sigma factors"/>
    <property type="match status" value="1"/>
</dbReference>
<dbReference type="Gene3D" id="1.10.10.10">
    <property type="entry name" value="Winged helix-like DNA-binding domain superfamily/Winged helix DNA-binding domain"/>
    <property type="match status" value="1"/>
</dbReference>
<dbReference type="AlphaFoldDB" id="A0A1F6WZU8"/>
<sequence>MKEVPRKTIKALFEDARNGNQKAFEIIYKQLYTPLFRFIYFRIKEVDETKDLTQIVFLKIFKSINNFKNREINILPYFFAIARNTVIDYWRQKKNILIKEEEMEKHLNETINPFQQKEIKDAVQVAIQILPENQQEIIILKFINELENKEISAITKKSEETIRQLQSRGLKKLRKYFEENNIL</sequence>
<evidence type="ECO:0000313" key="9">
    <source>
        <dbReference type="Proteomes" id="UP000185809"/>
    </source>
</evidence>
<dbReference type="InterPro" id="IPR013325">
    <property type="entry name" value="RNA_pol_sigma_r2"/>
</dbReference>
<comment type="similarity">
    <text evidence="1">Belongs to the sigma-70 factor family. ECF subfamily.</text>
</comment>
<name>A0A1F6WZU8_9BACT</name>
<dbReference type="EMBL" id="MFUP01000014">
    <property type="protein sequence ID" value="OGI87245.1"/>
    <property type="molecule type" value="Genomic_DNA"/>
</dbReference>
<dbReference type="GO" id="GO:0016987">
    <property type="term" value="F:sigma factor activity"/>
    <property type="evidence" value="ECO:0007669"/>
    <property type="project" value="UniProtKB-KW"/>
</dbReference>
<dbReference type="PANTHER" id="PTHR43133:SF8">
    <property type="entry name" value="RNA POLYMERASE SIGMA FACTOR HI_1459-RELATED"/>
    <property type="match status" value="1"/>
</dbReference>
<comment type="caution">
    <text evidence="8">The sequence shown here is derived from an EMBL/GenBank/DDBJ whole genome shotgun (WGS) entry which is preliminary data.</text>
</comment>
<keyword evidence="5" id="KW-0804">Transcription</keyword>
<evidence type="ECO:0000313" key="8">
    <source>
        <dbReference type="EMBL" id="OGI87245.1"/>
    </source>
</evidence>
<evidence type="ECO:0000256" key="2">
    <source>
        <dbReference type="ARBA" id="ARBA00023015"/>
    </source>
</evidence>
<dbReference type="GO" id="GO:0003677">
    <property type="term" value="F:DNA binding"/>
    <property type="evidence" value="ECO:0007669"/>
    <property type="project" value="UniProtKB-KW"/>
</dbReference>
<dbReference type="GO" id="GO:0006352">
    <property type="term" value="P:DNA-templated transcription initiation"/>
    <property type="evidence" value="ECO:0007669"/>
    <property type="project" value="InterPro"/>
</dbReference>
<keyword evidence="3" id="KW-0731">Sigma factor</keyword>
<dbReference type="InterPro" id="IPR013324">
    <property type="entry name" value="RNA_pol_sigma_r3/r4-like"/>
</dbReference>
<feature type="domain" description="RNA polymerase sigma-70 region 2" evidence="6">
    <location>
        <begin position="28"/>
        <end position="94"/>
    </location>
</feature>
<dbReference type="PANTHER" id="PTHR43133">
    <property type="entry name" value="RNA POLYMERASE ECF-TYPE SIGMA FACTO"/>
    <property type="match status" value="1"/>
</dbReference>
<dbReference type="Pfam" id="PF04542">
    <property type="entry name" value="Sigma70_r2"/>
    <property type="match status" value="1"/>
</dbReference>
<dbReference type="Gene3D" id="1.10.1740.10">
    <property type="match status" value="1"/>
</dbReference>
<keyword evidence="4" id="KW-0238">DNA-binding</keyword>
<evidence type="ECO:0000256" key="1">
    <source>
        <dbReference type="ARBA" id="ARBA00010641"/>
    </source>
</evidence>
<keyword evidence="2" id="KW-0805">Transcription regulation</keyword>
<evidence type="ECO:0008006" key="10">
    <source>
        <dbReference type="Google" id="ProtNLM"/>
    </source>
</evidence>
<evidence type="ECO:0000256" key="4">
    <source>
        <dbReference type="ARBA" id="ARBA00023125"/>
    </source>
</evidence>
<feature type="domain" description="RNA polymerase sigma-70 region 4" evidence="7">
    <location>
        <begin position="126"/>
        <end position="175"/>
    </location>
</feature>
<dbReference type="InterPro" id="IPR039425">
    <property type="entry name" value="RNA_pol_sigma-70-like"/>
</dbReference>
<accession>A0A1F6WZU8</accession>
<proteinExistence type="inferred from homology"/>